<reference evidence="2" key="1">
    <citation type="submission" date="2020-10" db="EMBL/GenBank/DDBJ databases">
        <authorList>
            <person name="Gilroy R."/>
        </authorList>
    </citation>
    <scope>NUCLEOTIDE SEQUENCE</scope>
    <source>
        <strain evidence="2">3924</strain>
    </source>
</reference>
<organism evidence="2 3">
    <name type="scientific">Candidatus Aphodosoma intestinipullorum</name>
    <dbReference type="NCBI Taxonomy" id="2840674"/>
    <lineage>
        <taxon>Bacteria</taxon>
        <taxon>Pseudomonadati</taxon>
        <taxon>Bacteroidota</taxon>
        <taxon>Bacteroidia</taxon>
        <taxon>Bacteroidales</taxon>
        <taxon>Candidatus Aphodosoma</taxon>
    </lineage>
</organism>
<dbReference type="InterPro" id="IPR036116">
    <property type="entry name" value="FN3_sf"/>
</dbReference>
<dbReference type="InterPro" id="IPR013783">
    <property type="entry name" value="Ig-like_fold"/>
</dbReference>
<comment type="caution">
    <text evidence="2">The sequence shown here is derived from an EMBL/GenBank/DDBJ whole genome shotgun (WGS) entry which is preliminary data.</text>
</comment>
<evidence type="ECO:0000313" key="3">
    <source>
        <dbReference type="Proteomes" id="UP000712007"/>
    </source>
</evidence>
<proteinExistence type="predicted"/>
<dbReference type="AlphaFoldDB" id="A0A940DLQ3"/>
<keyword evidence="1" id="KW-0732">Signal</keyword>
<dbReference type="Gene3D" id="2.60.40.10">
    <property type="entry name" value="Immunoglobulins"/>
    <property type="match status" value="1"/>
</dbReference>
<evidence type="ECO:0000256" key="1">
    <source>
        <dbReference type="SAM" id="SignalP"/>
    </source>
</evidence>
<sequence>MKAKAIKCAVISAVMIAMASAVTLNAQSAAQIQFPYRCSFEDPAENANWVLNSPNQTDMCHDRWYIGQATFTDGLNSLYISCDDGNTTNHGFTRNVVVAYREIEITQAGYYTFTFDWKNDADEGSGLYFCLIQKQKGAPQSIAGSATIPNDLYQSARPVTREDGTTTTCLRGTTTWEMARYSLQIQPQSLYVAFVWQNAKTDTTFSPLGACIDNFQIVSSKCSMPTELNIETGCDTVTLSWYGTSAEYSVEFKENGTQNWRKTDGITQRSYRIIGLAEGTYDFRVRGICNGTDTSAYMTKNGVPVFCAANHCIDYVHLDNKEVVTCYTGHAGSTGFVPCAPIDNGADNIKSRHTTYWVKNQYDPLTDYGLKTIPDGEFASVRLGNWNVNREAERIEYKYHVDSIDPGILILKYAVVLQDPEHPEREQPYFQLTLLNEKNQELDPTCGKAQFTADRDMEGWKTATPYSDKDNVVTYKDWTTLGINLDDYKGQTIKIRLTTQDCLQGAHFGYAYFTLGCSTGTIESVSCGAEEDQEIVAPLGFDYQWFKEYDADGNPAEVSSTEREFIVPRSDDDPYHCRCMFKENHGCYFDLHTIVSPRFPLADFALEHCPENCENKYRLRNKSHVILDYGDSVVHTTDKVDTYYWYMEDGSVITDESPLFTAANEGDTVTVRLKVGIADDECTDEIEKQIIIPSIISEPVTIDTTICASDFPFYWESAVQWLGEAGTHYDMRKNYAGCDSITILNLHSTPEIEDTYVDTTICYGDSIVLTDTHGNMAVYSTTGEYTVSLLSEYRCDSVIILSLTVRDEVTFTTEKTDVKGAPNTGSITIKDAPEGYTYTLNGQPNARLTGLGGGTYEIVVIDSAGCMSDPVEVFIDQECIETDLDLSSALYACADDSVIVIPCGFTAGAPTTYRIEYGAAASDAGFTEYEDTFDVNEITIIVPDSCRPGHYDATAVIEDIICDEQRFPFEFDIYYAADIVVQKWNNVLAVKNEKYNGGYTFAAFQWYKDGAPLTGEIGSYYYAGEGEALDTAATYHVVLTRADDGTSIATCPVTPTVKSDISAYPQQTVVQAGAPLRVMNVKSAARVSLWSVSGVYCSSWDVDGHNSDITAPLTQGAYIMVIERNGERRQFKILVM</sequence>
<gene>
    <name evidence="2" type="ORF">IAC51_09060</name>
</gene>
<evidence type="ECO:0000313" key="2">
    <source>
        <dbReference type="EMBL" id="MBO8440781.1"/>
    </source>
</evidence>
<feature type="chain" id="PRO_5037842649" evidence="1">
    <location>
        <begin position="27"/>
        <end position="1136"/>
    </location>
</feature>
<feature type="signal peptide" evidence="1">
    <location>
        <begin position="1"/>
        <end position="26"/>
    </location>
</feature>
<protein>
    <submittedName>
        <fullName evidence="2">Fibronectin type III domain-containing protein</fullName>
    </submittedName>
</protein>
<accession>A0A940DLQ3</accession>
<dbReference type="InterPro" id="IPR003961">
    <property type="entry name" value="FN3_dom"/>
</dbReference>
<dbReference type="EMBL" id="JADIMV010000156">
    <property type="protein sequence ID" value="MBO8440781.1"/>
    <property type="molecule type" value="Genomic_DNA"/>
</dbReference>
<dbReference type="SUPFAM" id="SSF49265">
    <property type="entry name" value="Fibronectin type III"/>
    <property type="match status" value="1"/>
</dbReference>
<reference evidence="2" key="2">
    <citation type="journal article" date="2021" name="PeerJ">
        <title>Extensive microbial diversity within the chicken gut microbiome revealed by metagenomics and culture.</title>
        <authorList>
            <person name="Gilroy R."/>
            <person name="Ravi A."/>
            <person name="Getino M."/>
            <person name="Pursley I."/>
            <person name="Horton D.L."/>
            <person name="Alikhan N.F."/>
            <person name="Baker D."/>
            <person name="Gharbi K."/>
            <person name="Hall N."/>
            <person name="Watson M."/>
            <person name="Adriaenssens E.M."/>
            <person name="Foster-Nyarko E."/>
            <person name="Jarju S."/>
            <person name="Secka A."/>
            <person name="Antonio M."/>
            <person name="Oren A."/>
            <person name="Chaudhuri R.R."/>
            <person name="La Ragione R."/>
            <person name="Hildebrand F."/>
            <person name="Pallen M.J."/>
        </authorList>
    </citation>
    <scope>NUCLEOTIDE SEQUENCE</scope>
    <source>
        <strain evidence="2">3924</strain>
    </source>
</reference>
<name>A0A940DLQ3_9BACT</name>
<dbReference type="CDD" id="cd00063">
    <property type="entry name" value="FN3"/>
    <property type="match status" value="1"/>
</dbReference>
<dbReference type="Proteomes" id="UP000712007">
    <property type="component" value="Unassembled WGS sequence"/>
</dbReference>